<feature type="chain" id="PRO_5011761829" evidence="2">
    <location>
        <begin position="19"/>
        <end position="153"/>
    </location>
</feature>
<evidence type="ECO:0000313" key="5">
    <source>
        <dbReference type="Proteomes" id="UP000199666"/>
    </source>
</evidence>
<dbReference type="STRING" id="414048.SAMN04489864_10292"/>
<dbReference type="Proteomes" id="UP000199666">
    <property type="component" value="Unassembled WGS sequence"/>
</dbReference>
<gene>
    <name evidence="4" type="ORF">SAMN04489864_10292</name>
</gene>
<evidence type="ECO:0000256" key="1">
    <source>
        <dbReference type="ARBA" id="ARBA00007689"/>
    </source>
</evidence>
<dbReference type="Pfam" id="PF03795">
    <property type="entry name" value="YCII"/>
    <property type="match status" value="1"/>
</dbReference>
<name>A0A1I2UH08_9SPHI</name>
<keyword evidence="2" id="KW-0732">Signal</keyword>
<dbReference type="EMBL" id="FOPP01000002">
    <property type="protein sequence ID" value="SFG74937.1"/>
    <property type="molecule type" value="Genomic_DNA"/>
</dbReference>
<evidence type="ECO:0000256" key="2">
    <source>
        <dbReference type="SAM" id="SignalP"/>
    </source>
</evidence>
<evidence type="ECO:0000259" key="3">
    <source>
        <dbReference type="Pfam" id="PF03795"/>
    </source>
</evidence>
<dbReference type="Gene3D" id="3.30.70.1060">
    <property type="entry name" value="Dimeric alpha+beta barrel"/>
    <property type="match status" value="1"/>
</dbReference>
<feature type="domain" description="YCII-related" evidence="3">
    <location>
        <begin position="57"/>
        <end position="124"/>
    </location>
</feature>
<accession>A0A1I2UH08</accession>
<sequence length="153" mass="16682">MKIALITILVALGLSVNAQEKKINPNYDEALAKKLGAEDNGMKIYVLVMLKTGSNTTETKAKSDSLFAGHMANISRLVSINKLIVAGPLAKNDKNYRGIFILNTKSLEEAKELLATDPAVKAKLLDADLFNWYGSAALAAYLTVEDKVWKARL</sequence>
<reference evidence="4 5" key="1">
    <citation type="submission" date="2016-10" db="EMBL/GenBank/DDBJ databases">
        <authorList>
            <person name="de Groot N.N."/>
        </authorList>
    </citation>
    <scope>NUCLEOTIDE SEQUENCE [LARGE SCALE GENOMIC DNA]</scope>
    <source>
        <strain evidence="4 5">DSM 18684</strain>
    </source>
</reference>
<dbReference type="InterPro" id="IPR005545">
    <property type="entry name" value="YCII"/>
</dbReference>
<dbReference type="SUPFAM" id="SSF54909">
    <property type="entry name" value="Dimeric alpha+beta barrel"/>
    <property type="match status" value="1"/>
</dbReference>
<dbReference type="InterPro" id="IPR011008">
    <property type="entry name" value="Dimeric_a/b-barrel"/>
</dbReference>
<feature type="signal peptide" evidence="2">
    <location>
        <begin position="1"/>
        <end position="18"/>
    </location>
</feature>
<protein>
    <submittedName>
        <fullName evidence="4">YCII-related domain-containing protein</fullName>
    </submittedName>
</protein>
<keyword evidence="5" id="KW-1185">Reference proteome</keyword>
<organism evidence="4 5">
    <name type="scientific">Pedobacter insulae</name>
    <dbReference type="NCBI Taxonomy" id="414048"/>
    <lineage>
        <taxon>Bacteria</taxon>
        <taxon>Pseudomonadati</taxon>
        <taxon>Bacteroidota</taxon>
        <taxon>Sphingobacteriia</taxon>
        <taxon>Sphingobacteriales</taxon>
        <taxon>Sphingobacteriaceae</taxon>
        <taxon>Pedobacter</taxon>
    </lineage>
</organism>
<dbReference type="OrthoDB" id="8481699at2"/>
<evidence type="ECO:0000313" key="4">
    <source>
        <dbReference type="EMBL" id="SFG74937.1"/>
    </source>
</evidence>
<dbReference type="AlphaFoldDB" id="A0A1I2UH08"/>
<proteinExistence type="inferred from homology"/>
<comment type="similarity">
    <text evidence="1">Belongs to the YciI family.</text>
</comment>
<dbReference type="RefSeq" id="WP_090992155.1">
    <property type="nucleotide sequence ID" value="NZ_FOPP01000002.1"/>
</dbReference>